<dbReference type="AlphaFoldDB" id="A0A2T2XKP8"/>
<dbReference type="PROSITE" id="PS51257">
    <property type="entry name" value="PROKAR_LIPOPROTEIN"/>
    <property type="match status" value="1"/>
</dbReference>
<reference evidence="3 4" key="1">
    <citation type="journal article" date="2014" name="BMC Genomics">
        <title>Comparison of environmental and isolate Sulfobacillus genomes reveals diverse carbon, sulfur, nitrogen, and hydrogen metabolisms.</title>
        <authorList>
            <person name="Justice N.B."/>
            <person name="Norman A."/>
            <person name="Brown C.T."/>
            <person name="Singh A."/>
            <person name="Thomas B.C."/>
            <person name="Banfield J.F."/>
        </authorList>
    </citation>
    <scope>NUCLEOTIDE SEQUENCE [LARGE SCALE GENOMIC DNA]</scope>
    <source>
        <strain evidence="3">AMDSBA4</strain>
    </source>
</reference>
<gene>
    <name evidence="3" type="ORF">C7B46_02630</name>
</gene>
<sequence length="126" mass="13845">MMMRVVSKMRYLLWSGLLIAALSGCGRTQASPSSAAAPAPASTRHHKTRHTHQAVRVKGVVTTITPAHILVKTSSGTVWTFVVSSHTHYRRKKVAIKFSAIVPGSIVWVLARHQSSRDIARVIRLL</sequence>
<keyword evidence="2" id="KW-0732">Signal</keyword>
<evidence type="ECO:0000313" key="4">
    <source>
        <dbReference type="Proteomes" id="UP000242972"/>
    </source>
</evidence>
<feature type="signal peptide" evidence="2">
    <location>
        <begin position="1"/>
        <end position="30"/>
    </location>
</feature>
<dbReference type="Proteomes" id="UP000242972">
    <property type="component" value="Unassembled WGS sequence"/>
</dbReference>
<accession>A0A2T2XKP8</accession>
<comment type="caution">
    <text evidence="3">The sequence shown here is derived from an EMBL/GenBank/DDBJ whole genome shotgun (WGS) entry which is preliminary data.</text>
</comment>
<feature type="compositionally biased region" description="Low complexity" evidence="1">
    <location>
        <begin position="31"/>
        <end position="42"/>
    </location>
</feature>
<evidence type="ECO:0000256" key="2">
    <source>
        <dbReference type="SAM" id="SignalP"/>
    </source>
</evidence>
<proteinExistence type="predicted"/>
<protein>
    <recommendedName>
        <fullName evidence="5">DUF5666 domain-containing protein</fullName>
    </recommendedName>
</protein>
<dbReference type="EMBL" id="PXYW01000004">
    <property type="protein sequence ID" value="PSR35069.1"/>
    <property type="molecule type" value="Genomic_DNA"/>
</dbReference>
<evidence type="ECO:0008006" key="5">
    <source>
        <dbReference type="Google" id="ProtNLM"/>
    </source>
</evidence>
<feature type="region of interest" description="Disordered" evidence="1">
    <location>
        <begin position="31"/>
        <end position="51"/>
    </location>
</feature>
<organism evidence="3 4">
    <name type="scientific">Sulfobacillus benefaciens</name>
    <dbReference type="NCBI Taxonomy" id="453960"/>
    <lineage>
        <taxon>Bacteria</taxon>
        <taxon>Bacillati</taxon>
        <taxon>Bacillota</taxon>
        <taxon>Clostridia</taxon>
        <taxon>Eubacteriales</taxon>
        <taxon>Clostridiales Family XVII. Incertae Sedis</taxon>
        <taxon>Sulfobacillus</taxon>
    </lineage>
</organism>
<evidence type="ECO:0000313" key="3">
    <source>
        <dbReference type="EMBL" id="PSR35069.1"/>
    </source>
</evidence>
<evidence type="ECO:0000256" key="1">
    <source>
        <dbReference type="SAM" id="MobiDB-lite"/>
    </source>
</evidence>
<feature type="chain" id="PRO_5038753046" description="DUF5666 domain-containing protein" evidence="2">
    <location>
        <begin position="31"/>
        <end position="126"/>
    </location>
</feature>
<name>A0A2T2XKP8_9FIRM</name>